<sequence>MKILSQIIDWLFHRQPKKPAAKATNSSVTRTPKARAGGKSVTKPSAKKKGLPPQSKNPRTAKTKPAGGNKSGDNPLRQTKSYQKTLTLLNHVHRQKLLERVRVRATEHPQLTAAILKGWLKKQQKKRSYPPK</sequence>
<keyword evidence="3" id="KW-1185">Reference proteome</keyword>
<reference evidence="2 3" key="2">
    <citation type="journal article" date="2022" name="Mar. Drugs">
        <title>Bioassay-Guided Fractionation Leads to the Detection of Cholic Acid Generated by the Rare Thalassomonas sp.</title>
        <authorList>
            <person name="Pheiffer F."/>
            <person name="Schneider Y.K."/>
            <person name="Hansen E.H."/>
            <person name="Andersen J.H."/>
            <person name="Isaksson J."/>
            <person name="Busche T."/>
            <person name="R C."/>
            <person name="Kalinowski J."/>
            <person name="Zyl L.V."/>
            <person name="Trindade M."/>
        </authorList>
    </citation>
    <scope>NUCLEOTIDE SEQUENCE [LARGE SCALE GENOMIC DNA]</scope>
    <source>
        <strain evidence="2 3">XOM25</strain>
    </source>
</reference>
<dbReference type="KEGG" id="tvd:SG34_010665"/>
<evidence type="ECO:0000313" key="2">
    <source>
        <dbReference type="EMBL" id="WDE07307.1"/>
    </source>
</evidence>
<evidence type="ECO:0000256" key="1">
    <source>
        <dbReference type="SAM" id="MobiDB-lite"/>
    </source>
</evidence>
<name>A0AAE9Z914_9GAMM</name>
<feature type="region of interest" description="Disordered" evidence="1">
    <location>
        <begin position="14"/>
        <end position="83"/>
    </location>
</feature>
<dbReference type="EMBL" id="CP059733">
    <property type="protein sequence ID" value="WDE07307.1"/>
    <property type="molecule type" value="Genomic_DNA"/>
</dbReference>
<gene>
    <name evidence="2" type="ORF">SG34_010665</name>
</gene>
<protein>
    <submittedName>
        <fullName evidence="2">Uncharacterized protein</fullName>
    </submittedName>
</protein>
<dbReference type="AlphaFoldDB" id="A0AAE9Z914"/>
<organism evidence="2 3">
    <name type="scientific">Thalassomonas viridans</name>
    <dbReference type="NCBI Taxonomy" id="137584"/>
    <lineage>
        <taxon>Bacteria</taxon>
        <taxon>Pseudomonadati</taxon>
        <taxon>Pseudomonadota</taxon>
        <taxon>Gammaproteobacteria</taxon>
        <taxon>Alteromonadales</taxon>
        <taxon>Colwelliaceae</taxon>
        <taxon>Thalassomonas</taxon>
    </lineage>
</organism>
<evidence type="ECO:0000313" key="3">
    <source>
        <dbReference type="Proteomes" id="UP000032352"/>
    </source>
</evidence>
<proteinExistence type="predicted"/>
<dbReference type="RefSeq" id="WP_044840735.1">
    <property type="nucleotide sequence ID" value="NZ_CP059733.1"/>
</dbReference>
<reference evidence="2 3" key="1">
    <citation type="journal article" date="2015" name="Genome Announc.">
        <title>Draft Genome Sequences of Marine Isolates of Thalassomonas viridans and Thalassomonas actiniarum.</title>
        <authorList>
            <person name="Olonade I."/>
            <person name="van Zyl L.J."/>
            <person name="Trindade M."/>
        </authorList>
    </citation>
    <scope>NUCLEOTIDE SEQUENCE [LARGE SCALE GENOMIC DNA]</scope>
    <source>
        <strain evidence="2 3">XOM25</strain>
    </source>
</reference>
<dbReference type="Proteomes" id="UP000032352">
    <property type="component" value="Chromosome"/>
</dbReference>
<accession>A0AAE9Z914</accession>